<dbReference type="AlphaFoldDB" id="A0A8E2DTF8"/>
<gene>
    <name evidence="2" type="ORF">OBBRIDRAFT_534396</name>
</gene>
<evidence type="ECO:0000256" key="1">
    <source>
        <dbReference type="SAM" id="MobiDB-lite"/>
    </source>
</evidence>
<proteinExistence type="predicted"/>
<dbReference type="EMBL" id="KV722335">
    <property type="protein sequence ID" value="OCH95488.1"/>
    <property type="molecule type" value="Genomic_DNA"/>
</dbReference>
<evidence type="ECO:0000313" key="3">
    <source>
        <dbReference type="Proteomes" id="UP000250043"/>
    </source>
</evidence>
<keyword evidence="3" id="KW-1185">Reference proteome</keyword>
<sequence>MSLASKLLCRVNSNSPANMFSSSNNSSSDKPSKPEDAVKAFISQDPNSPYTFDSERGAEHSKLCRESKDNGRECIELQMQATKLFQAMQAQGFFCALPSDPSRTYMECKRIPQ</sequence>
<dbReference type="OrthoDB" id="5277092at2759"/>
<reference evidence="2 3" key="1">
    <citation type="submission" date="2016-07" db="EMBL/GenBank/DDBJ databases">
        <title>Draft genome of the white-rot fungus Obba rivulosa 3A-2.</title>
        <authorList>
            <consortium name="DOE Joint Genome Institute"/>
            <person name="Miettinen O."/>
            <person name="Riley R."/>
            <person name="Acob R."/>
            <person name="Barry K."/>
            <person name="Cullen D."/>
            <person name="De Vries R."/>
            <person name="Hainaut M."/>
            <person name="Hatakka A."/>
            <person name="Henrissat B."/>
            <person name="Hilden K."/>
            <person name="Kuo R."/>
            <person name="Labutti K."/>
            <person name="Lipzen A."/>
            <person name="Makela M.R."/>
            <person name="Sandor L."/>
            <person name="Spatafora J.W."/>
            <person name="Grigoriev I.V."/>
            <person name="Hibbett D.S."/>
        </authorList>
    </citation>
    <scope>NUCLEOTIDE SEQUENCE [LARGE SCALE GENOMIC DNA]</scope>
    <source>
        <strain evidence="2 3">3A-2</strain>
    </source>
</reference>
<dbReference type="Proteomes" id="UP000250043">
    <property type="component" value="Unassembled WGS sequence"/>
</dbReference>
<protein>
    <submittedName>
        <fullName evidence="2">Uncharacterized protein</fullName>
    </submittedName>
</protein>
<feature type="compositionally biased region" description="Low complexity" evidence="1">
    <location>
        <begin position="13"/>
        <end position="28"/>
    </location>
</feature>
<evidence type="ECO:0000313" key="2">
    <source>
        <dbReference type="EMBL" id="OCH95488.1"/>
    </source>
</evidence>
<feature type="region of interest" description="Disordered" evidence="1">
    <location>
        <begin position="13"/>
        <end position="59"/>
    </location>
</feature>
<accession>A0A8E2DTF8</accession>
<organism evidence="2 3">
    <name type="scientific">Obba rivulosa</name>
    <dbReference type="NCBI Taxonomy" id="1052685"/>
    <lineage>
        <taxon>Eukaryota</taxon>
        <taxon>Fungi</taxon>
        <taxon>Dikarya</taxon>
        <taxon>Basidiomycota</taxon>
        <taxon>Agaricomycotina</taxon>
        <taxon>Agaricomycetes</taxon>
        <taxon>Polyporales</taxon>
        <taxon>Gelatoporiaceae</taxon>
        <taxon>Obba</taxon>
    </lineage>
</organism>
<name>A0A8E2DTF8_9APHY</name>